<organism evidence="1 2">
    <name type="scientific">Penicillium vulpinum</name>
    <dbReference type="NCBI Taxonomy" id="29845"/>
    <lineage>
        <taxon>Eukaryota</taxon>
        <taxon>Fungi</taxon>
        <taxon>Dikarya</taxon>
        <taxon>Ascomycota</taxon>
        <taxon>Pezizomycotina</taxon>
        <taxon>Eurotiomycetes</taxon>
        <taxon>Eurotiomycetidae</taxon>
        <taxon>Eurotiales</taxon>
        <taxon>Aspergillaceae</taxon>
        <taxon>Penicillium</taxon>
    </lineage>
</organism>
<accession>A0A1V6RW00</accession>
<comment type="caution">
    <text evidence="1">The sequence shown here is derived from an EMBL/GenBank/DDBJ whole genome shotgun (WGS) entry which is preliminary data.</text>
</comment>
<keyword evidence="2" id="KW-1185">Reference proteome</keyword>
<name>A0A1V6RW00_9EURO</name>
<evidence type="ECO:0000313" key="2">
    <source>
        <dbReference type="Proteomes" id="UP000191518"/>
    </source>
</evidence>
<reference evidence="2" key="1">
    <citation type="journal article" date="2017" name="Nat. Microbiol.">
        <title>Global analysis of biosynthetic gene clusters reveals vast potential of secondary metabolite production in Penicillium species.</title>
        <authorList>
            <person name="Nielsen J.C."/>
            <person name="Grijseels S."/>
            <person name="Prigent S."/>
            <person name="Ji B."/>
            <person name="Dainat J."/>
            <person name="Nielsen K.F."/>
            <person name="Frisvad J.C."/>
            <person name="Workman M."/>
            <person name="Nielsen J."/>
        </authorList>
    </citation>
    <scope>NUCLEOTIDE SEQUENCE [LARGE SCALE GENOMIC DNA]</scope>
    <source>
        <strain evidence="2">IBT 29486</strain>
    </source>
</reference>
<proteinExistence type="predicted"/>
<protein>
    <submittedName>
        <fullName evidence="1">Uncharacterized protein</fullName>
    </submittedName>
</protein>
<gene>
    <name evidence="1" type="ORF">PENVUL_c022G00766</name>
</gene>
<sequence>MAEHANDRCPSMVGSERMVDPFNETGLWVTVEFPESMKHTHSDEQLMKFVVQQIQRGRAIISTYAKHYERHLCLSLPVVGFAGEEEPIDVVMDQAETVALWWLEQILAYKVRLDCNVLFP</sequence>
<evidence type="ECO:0000313" key="1">
    <source>
        <dbReference type="EMBL" id="OQE05700.1"/>
    </source>
</evidence>
<dbReference type="EMBL" id="MDYP01000022">
    <property type="protein sequence ID" value="OQE05700.1"/>
    <property type="molecule type" value="Genomic_DNA"/>
</dbReference>
<dbReference type="AlphaFoldDB" id="A0A1V6RW00"/>
<dbReference type="OrthoDB" id="4364081at2759"/>
<dbReference type="Proteomes" id="UP000191518">
    <property type="component" value="Unassembled WGS sequence"/>
</dbReference>